<gene>
    <name evidence="11" type="ordered locus">Strop_0322</name>
</gene>
<proteinExistence type="predicted"/>
<keyword evidence="9 10" id="KW-0472">Membrane</keyword>
<evidence type="ECO:0000256" key="5">
    <source>
        <dbReference type="ARBA" id="ARBA00022605"/>
    </source>
</evidence>
<keyword evidence="6 10" id="KW-0812">Transmembrane</keyword>
<comment type="subcellular location">
    <subcellularLocation>
        <location evidence="1">Membrane</location>
        <topology evidence="1">Multi-pass membrane protein</topology>
    </subcellularLocation>
</comment>
<keyword evidence="2" id="KW-0813">Transport</keyword>
<evidence type="ECO:0008006" key="13">
    <source>
        <dbReference type="Google" id="ProtNLM"/>
    </source>
</evidence>
<dbReference type="AlphaFoldDB" id="A4X1Q7"/>
<keyword evidence="12" id="KW-1185">Reference proteome</keyword>
<dbReference type="HOGENOM" id="CLU_070331_0_0_11"/>
<feature type="transmembrane region" description="Helical" evidence="10">
    <location>
        <begin position="117"/>
        <end position="143"/>
    </location>
</feature>
<evidence type="ECO:0000256" key="6">
    <source>
        <dbReference type="ARBA" id="ARBA00022692"/>
    </source>
</evidence>
<dbReference type="GO" id="GO:0005886">
    <property type="term" value="C:plasma membrane"/>
    <property type="evidence" value="ECO:0007669"/>
    <property type="project" value="TreeGrafter"/>
</dbReference>
<reference evidence="12" key="1">
    <citation type="journal article" date="2007" name="Proc. Natl. Acad. Sci. U.S.A.">
        <title>Genome sequencing reveals complex secondary metabolome in the marine actinomycete Salinispora tropica.</title>
        <authorList>
            <person name="Udwary D.W."/>
            <person name="Zeigler L."/>
            <person name="Asolkar R.N."/>
            <person name="Singan V."/>
            <person name="Lapidus A."/>
            <person name="Fenical W."/>
            <person name="Jensen P.R."/>
            <person name="Moore B.S."/>
        </authorList>
    </citation>
    <scope>NUCLEOTIDE SEQUENCE [LARGE SCALE GENOMIC DNA]</scope>
    <source>
        <strain evidence="12">ATCC BAA-916 / DSM 44818 / CNB-440</strain>
    </source>
</reference>
<keyword evidence="3" id="KW-1003">Cell membrane</keyword>
<name>A4X1Q7_SALTO</name>
<evidence type="ECO:0000256" key="2">
    <source>
        <dbReference type="ARBA" id="ARBA00022448"/>
    </source>
</evidence>
<dbReference type="PANTHER" id="PTHR37468:SF1">
    <property type="entry name" value="SULFATE TRANSPORTER CYSZ"/>
    <property type="match status" value="1"/>
</dbReference>
<dbReference type="GO" id="GO:0009675">
    <property type="term" value="F:high-affinity sulfate:proton symporter activity"/>
    <property type="evidence" value="ECO:0007669"/>
    <property type="project" value="TreeGrafter"/>
</dbReference>
<organism evidence="11 12">
    <name type="scientific">Salinispora tropica (strain ATCC BAA-916 / DSM 44818 / JCM 13857 / NBRC 105044 / CNB-440)</name>
    <dbReference type="NCBI Taxonomy" id="369723"/>
    <lineage>
        <taxon>Bacteria</taxon>
        <taxon>Bacillati</taxon>
        <taxon>Actinomycetota</taxon>
        <taxon>Actinomycetes</taxon>
        <taxon>Micromonosporales</taxon>
        <taxon>Micromonosporaceae</taxon>
        <taxon>Salinispora</taxon>
    </lineage>
</organism>
<feature type="transmembrane region" description="Helical" evidence="10">
    <location>
        <begin position="36"/>
        <end position="55"/>
    </location>
</feature>
<evidence type="ECO:0000313" key="12">
    <source>
        <dbReference type="Proteomes" id="UP000000235"/>
    </source>
</evidence>
<evidence type="ECO:0000313" key="11">
    <source>
        <dbReference type="EMBL" id="ABP52807.1"/>
    </source>
</evidence>
<dbReference type="STRING" id="369723.Strop_0322"/>
<evidence type="ECO:0000256" key="9">
    <source>
        <dbReference type="ARBA" id="ARBA00023136"/>
    </source>
</evidence>
<keyword evidence="8" id="KW-0764">Sulfate transport</keyword>
<feature type="transmembrane region" description="Helical" evidence="10">
    <location>
        <begin position="67"/>
        <end position="93"/>
    </location>
</feature>
<dbReference type="Proteomes" id="UP000000235">
    <property type="component" value="Chromosome"/>
</dbReference>
<dbReference type="EMBL" id="CP000667">
    <property type="protein sequence ID" value="ABP52807.1"/>
    <property type="molecule type" value="Genomic_DNA"/>
</dbReference>
<sequence>MAVRCRTWSDRRRQLALPEWSSAWLGSATMNASRGIAAPIAGAAGQFFAGVGLFLRGIGLYLRNPGLMLLGVLPALISGAFFVAAFGTLVYFVGDLAALITPFADDWSDAGRGMTRVAAGLALLGLGGLLTVVAFTAVTLVIGDPFYEKISERVEDGLGGTPNAVDVPFWSSLRHSIVDSLRLVGLAVLFGVPLFVAGFIPVVGQTVVPALGATIGGWLLAVELVGAPFYRRGLRLTDRRAALRADRPTALGFGVAVFVSFLIPLGAVLLMPAAVAGAALLARRVLGQPTTVELTGAAQDGG</sequence>
<dbReference type="InterPro" id="IPR059112">
    <property type="entry name" value="CysZ/EI24"/>
</dbReference>
<evidence type="ECO:0000256" key="8">
    <source>
        <dbReference type="ARBA" id="ARBA00023032"/>
    </source>
</evidence>
<keyword evidence="4" id="KW-0997">Cell inner membrane</keyword>
<dbReference type="GO" id="GO:0000103">
    <property type="term" value="P:sulfate assimilation"/>
    <property type="evidence" value="ECO:0007669"/>
    <property type="project" value="TreeGrafter"/>
</dbReference>
<evidence type="ECO:0000256" key="4">
    <source>
        <dbReference type="ARBA" id="ARBA00022519"/>
    </source>
</evidence>
<evidence type="ECO:0000256" key="1">
    <source>
        <dbReference type="ARBA" id="ARBA00004141"/>
    </source>
</evidence>
<dbReference type="GO" id="GO:0019344">
    <property type="term" value="P:cysteine biosynthetic process"/>
    <property type="evidence" value="ECO:0007669"/>
    <property type="project" value="TreeGrafter"/>
</dbReference>
<keyword evidence="5" id="KW-0028">Amino-acid biosynthesis</keyword>
<feature type="transmembrane region" description="Helical" evidence="10">
    <location>
        <begin position="183"/>
        <end position="204"/>
    </location>
</feature>
<evidence type="ECO:0000256" key="10">
    <source>
        <dbReference type="SAM" id="Phobius"/>
    </source>
</evidence>
<keyword evidence="7 10" id="KW-1133">Transmembrane helix</keyword>
<dbReference type="KEGG" id="stp:Strop_0322"/>
<feature type="transmembrane region" description="Helical" evidence="10">
    <location>
        <begin position="251"/>
        <end position="282"/>
    </location>
</feature>
<feature type="transmembrane region" description="Helical" evidence="10">
    <location>
        <begin position="210"/>
        <end position="230"/>
    </location>
</feature>
<dbReference type="PANTHER" id="PTHR37468">
    <property type="entry name" value="SULFATE TRANSPORTER CYSZ"/>
    <property type="match status" value="1"/>
</dbReference>
<dbReference type="eggNOG" id="COG2981">
    <property type="taxonomic scope" value="Bacteria"/>
</dbReference>
<evidence type="ECO:0000256" key="3">
    <source>
        <dbReference type="ARBA" id="ARBA00022475"/>
    </source>
</evidence>
<dbReference type="Pfam" id="PF07264">
    <property type="entry name" value="EI24"/>
    <property type="match status" value="1"/>
</dbReference>
<evidence type="ECO:0000256" key="7">
    <source>
        <dbReference type="ARBA" id="ARBA00022989"/>
    </source>
</evidence>
<accession>A4X1Q7</accession>
<dbReference type="InterPro" id="IPR050480">
    <property type="entry name" value="CysZ-like"/>
</dbReference>
<protein>
    <recommendedName>
        <fullName evidence="13">CysZ protein</fullName>
    </recommendedName>
</protein>